<keyword evidence="3" id="KW-0808">Transferase</keyword>
<sequence>MVSATETGLSTALQDAFTRTIGSLNVDAEFRIRCFRTEPELRKPPFRQPFEHGVAFQCGLTRELVLASYTQKPNDALHEDEDDEVLFCALEVDHYTITATDPNDASVRDLVYIAKVDTSGYVPQTPLGTPTRPTRHLIEAYLSCLPPSEVYLFARAQPQYLFHASANNAQKRALNDRQLIRWWKDVLGSISSAKTERWWYIPGVDTENEAKSLISDRTAAGHWVYGYPYAKTDDAWTMIPRFPDDPKTRLLKSYAGNTTSKSEEASQSAVGNEDDEEEEEQGANSVTDEEEKPKTTDAGAGTRSDSHGQEPDYTETEPTNLTQHPKAVANPRVMSVHTFWELVSIGEECGAGRLGGFFAIKPLTPSTTVSRPSWNVTWDVFVTIWNTLMKGDFSQLTSAQQATQQVLKEAARLGIVPWKVKTHFNATLATTKRVRDEPVVHNLQSIIRKKKKA</sequence>
<name>A0A261Y6R0_9FUNG</name>
<evidence type="ECO:0000256" key="10">
    <source>
        <dbReference type="SAM" id="MobiDB-lite"/>
    </source>
</evidence>
<evidence type="ECO:0000256" key="6">
    <source>
        <dbReference type="ARBA" id="ARBA00023015"/>
    </source>
</evidence>
<keyword evidence="5" id="KW-0007">Acetylation</keyword>
<keyword evidence="12" id="KW-1185">Reference proteome</keyword>
<dbReference type="InterPro" id="IPR016849">
    <property type="entry name" value="Rtt109"/>
</dbReference>
<evidence type="ECO:0000313" key="12">
    <source>
        <dbReference type="Proteomes" id="UP000242875"/>
    </source>
</evidence>
<dbReference type="InterPro" id="IPR051236">
    <property type="entry name" value="HAT_RTT109-like"/>
</dbReference>
<evidence type="ECO:0000256" key="5">
    <source>
        <dbReference type="ARBA" id="ARBA00022990"/>
    </source>
</evidence>
<dbReference type="SMART" id="SM01250">
    <property type="entry name" value="KAT11"/>
    <property type="match status" value="1"/>
</dbReference>
<comment type="caution">
    <text evidence="11">The sequence shown here is derived from an EMBL/GenBank/DDBJ whole genome shotgun (WGS) entry which is preliminary data.</text>
</comment>
<evidence type="ECO:0000256" key="2">
    <source>
        <dbReference type="ARBA" id="ARBA00013184"/>
    </source>
</evidence>
<dbReference type="GO" id="GO:0032931">
    <property type="term" value="F:histone H3K56 acetyltransferase activity"/>
    <property type="evidence" value="ECO:0007669"/>
    <property type="project" value="TreeGrafter"/>
</dbReference>
<keyword evidence="8" id="KW-0539">Nucleus</keyword>
<feature type="region of interest" description="Disordered" evidence="10">
    <location>
        <begin position="249"/>
        <end position="328"/>
    </location>
</feature>
<evidence type="ECO:0000313" key="11">
    <source>
        <dbReference type="EMBL" id="OZJ06283.1"/>
    </source>
</evidence>
<evidence type="ECO:0000256" key="1">
    <source>
        <dbReference type="ARBA" id="ARBA00004123"/>
    </source>
</evidence>
<gene>
    <name evidence="11" type="ORF">BZG36_00810</name>
</gene>
<dbReference type="Proteomes" id="UP000242875">
    <property type="component" value="Unassembled WGS sequence"/>
</dbReference>
<keyword evidence="6" id="KW-0805">Transcription regulation</keyword>
<comment type="subcellular location">
    <subcellularLocation>
        <location evidence="1">Nucleus</location>
    </subcellularLocation>
</comment>
<dbReference type="InterPro" id="IPR013178">
    <property type="entry name" value="Histone_AcTrfase_Rtt109/CBP"/>
</dbReference>
<dbReference type="GO" id="GO:0006974">
    <property type="term" value="P:DNA damage response"/>
    <property type="evidence" value="ECO:0007669"/>
    <property type="project" value="UniProtKB-KW"/>
</dbReference>
<evidence type="ECO:0000256" key="8">
    <source>
        <dbReference type="ARBA" id="ARBA00023242"/>
    </source>
</evidence>
<feature type="compositionally biased region" description="Polar residues" evidence="10">
    <location>
        <begin position="255"/>
        <end position="270"/>
    </location>
</feature>
<keyword evidence="7" id="KW-0804">Transcription</keyword>
<evidence type="ECO:0000256" key="4">
    <source>
        <dbReference type="ARBA" id="ARBA00022763"/>
    </source>
</evidence>
<evidence type="ECO:0000256" key="9">
    <source>
        <dbReference type="ARBA" id="ARBA00048940"/>
    </source>
</evidence>
<proteinExistence type="predicted"/>
<organism evidence="11 12">
    <name type="scientific">Bifiguratus adelaidae</name>
    <dbReference type="NCBI Taxonomy" id="1938954"/>
    <lineage>
        <taxon>Eukaryota</taxon>
        <taxon>Fungi</taxon>
        <taxon>Fungi incertae sedis</taxon>
        <taxon>Mucoromycota</taxon>
        <taxon>Mucoromycotina</taxon>
        <taxon>Endogonomycetes</taxon>
        <taxon>Endogonales</taxon>
        <taxon>Endogonales incertae sedis</taxon>
        <taxon>Bifiguratus</taxon>
    </lineage>
</organism>
<dbReference type="AlphaFoldDB" id="A0A261Y6R0"/>
<dbReference type="EMBL" id="MVBO01000005">
    <property type="protein sequence ID" value="OZJ06283.1"/>
    <property type="molecule type" value="Genomic_DNA"/>
</dbReference>
<dbReference type="PANTHER" id="PTHR31571">
    <property type="entry name" value="ALTERED INHERITANCE OF MITOCHONDRIA PROTEIN 6"/>
    <property type="match status" value="1"/>
</dbReference>
<dbReference type="EC" id="2.3.1.48" evidence="2"/>
<keyword evidence="4" id="KW-0227">DNA damage</keyword>
<protein>
    <recommendedName>
        <fullName evidence="2">histone acetyltransferase</fullName>
        <ecNumber evidence="2">2.3.1.48</ecNumber>
    </recommendedName>
</protein>
<accession>A0A261Y6R0</accession>
<dbReference type="PANTHER" id="PTHR31571:SF2">
    <property type="entry name" value="HISTONE ACETYLTRANSFERASE RTT109"/>
    <property type="match status" value="1"/>
</dbReference>
<dbReference type="GO" id="GO:0005634">
    <property type="term" value="C:nucleus"/>
    <property type="evidence" value="ECO:0007669"/>
    <property type="project" value="UniProtKB-SubCell"/>
</dbReference>
<evidence type="ECO:0000256" key="7">
    <source>
        <dbReference type="ARBA" id="ARBA00023163"/>
    </source>
</evidence>
<dbReference type="GO" id="GO:0006355">
    <property type="term" value="P:regulation of DNA-templated transcription"/>
    <property type="evidence" value="ECO:0007669"/>
    <property type="project" value="InterPro"/>
</dbReference>
<reference evidence="11 12" key="1">
    <citation type="journal article" date="2017" name="Mycologia">
        <title>Bifiguratus adelaidae, gen. et sp. nov., a new member of Mucoromycotina in endophytic and soil-dwelling habitats.</title>
        <authorList>
            <person name="Torres-Cruz T.J."/>
            <person name="Billingsley Tobias T.L."/>
            <person name="Almatruk M."/>
            <person name="Hesse C."/>
            <person name="Kuske C.R."/>
            <person name="Desiro A."/>
            <person name="Benucci G.M."/>
            <person name="Bonito G."/>
            <person name="Stajich J.E."/>
            <person name="Dunlap C."/>
            <person name="Arnold A.E."/>
            <person name="Porras-Alfaro A."/>
        </authorList>
    </citation>
    <scope>NUCLEOTIDE SEQUENCE [LARGE SCALE GENOMIC DNA]</scope>
    <source>
        <strain evidence="11 12">AZ0501</strain>
    </source>
</reference>
<feature type="compositionally biased region" description="Acidic residues" evidence="10">
    <location>
        <begin position="272"/>
        <end position="281"/>
    </location>
</feature>
<comment type="catalytic activity">
    <reaction evidence="9">
        <text>L-lysyl-[histone] + acetyl-CoA = N(6)-acetyl-L-lysyl-[histone] + CoA + H(+)</text>
        <dbReference type="Rhea" id="RHEA:21992"/>
        <dbReference type="Rhea" id="RHEA-COMP:9845"/>
        <dbReference type="Rhea" id="RHEA-COMP:11338"/>
        <dbReference type="ChEBI" id="CHEBI:15378"/>
        <dbReference type="ChEBI" id="CHEBI:29969"/>
        <dbReference type="ChEBI" id="CHEBI:57287"/>
        <dbReference type="ChEBI" id="CHEBI:57288"/>
        <dbReference type="ChEBI" id="CHEBI:61930"/>
        <dbReference type="EC" id="2.3.1.48"/>
    </reaction>
    <physiologicalReaction direction="left-to-right" evidence="9">
        <dbReference type="Rhea" id="RHEA:21993"/>
    </physiologicalReaction>
</comment>
<evidence type="ECO:0000256" key="3">
    <source>
        <dbReference type="ARBA" id="ARBA00022679"/>
    </source>
</evidence>
<dbReference type="PROSITE" id="PS51728">
    <property type="entry name" value="RTT109_HAT"/>
    <property type="match status" value="1"/>
</dbReference>
<dbReference type="OrthoDB" id="3361892at2759"/>
<dbReference type="Pfam" id="PF08214">
    <property type="entry name" value="HAT_KAT11"/>
    <property type="match status" value="1"/>
</dbReference>